<dbReference type="Proteomes" id="UP000000235">
    <property type="component" value="Chromosome"/>
</dbReference>
<keyword evidence="1" id="KW-0812">Transmembrane</keyword>
<keyword evidence="3" id="KW-1185">Reference proteome</keyword>
<dbReference type="eggNOG" id="COG1950">
    <property type="taxonomic scope" value="Bacteria"/>
</dbReference>
<evidence type="ECO:0000256" key="1">
    <source>
        <dbReference type="SAM" id="Phobius"/>
    </source>
</evidence>
<feature type="transmembrane region" description="Helical" evidence="1">
    <location>
        <begin position="34"/>
        <end position="55"/>
    </location>
</feature>
<keyword evidence="1" id="KW-0472">Membrane</keyword>
<dbReference type="Pfam" id="PF04020">
    <property type="entry name" value="Phage_holin_4_2"/>
    <property type="match status" value="1"/>
</dbReference>
<accession>A4XC20</accession>
<evidence type="ECO:0000313" key="2">
    <source>
        <dbReference type="EMBL" id="ABP56477.1"/>
    </source>
</evidence>
<evidence type="ECO:0000313" key="3">
    <source>
        <dbReference type="Proteomes" id="UP000000235"/>
    </source>
</evidence>
<dbReference type="STRING" id="369723.Strop_4047"/>
<gene>
    <name evidence="2" type="ordered locus">Strop_4047</name>
</gene>
<feature type="transmembrane region" description="Helical" evidence="1">
    <location>
        <begin position="94"/>
        <end position="118"/>
    </location>
</feature>
<dbReference type="PANTHER" id="PTHR37309">
    <property type="entry name" value="SLR0284 PROTEIN"/>
    <property type="match status" value="1"/>
</dbReference>
<keyword evidence="1" id="KW-1133">Transmembrane helix</keyword>
<evidence type="ECO:0008006" key="4">
    <source>
        <dbReference type="Google" id="ProtNLM"/>
    </source>
</evidence>
<reference evidence="3" key="1">
    <citation type="journal article" date="2007" name="Proc. Natl. Acad. Sci. U.S.A.">
        <title>Genome sequencing reveals complex secondary metabolome in the marine actinomycete Salinispora tropica.</title>
        <authorList>
            <person name="Udwary D.W."/>
            <person name="Zeigler L."/>
            <person name="Asolkar R.N."/>
            <person name="Singan V."/>
            <person name="Lapidus A."/>
            <person name="Fenical W."/>
            <person name="Jensen P.R."/>
            <person name="Moore B.S."/>
        </authorList>
    </citation>
    <scope>NUCLEOTIDE SEQUENCE [LARGE SCALE GENOMIC DNA]</scope>
    <source>
        <strain evidence="3">ATCC BAA-916 / DSM 44818 / CNB-440</strain>
    </source>
</reference>
<feature type="transmembrane region" description="Helical" evidence="1">
    <location>
        <begin position="67"/>
        <end position="87"/>
    </location>
</feature>
<name>A4XC20_SALTO</name>
<protein>
    <recommendedName>
        <fullName evidence="4">Integral membrane protein</fullName>
    </recommendedName>
</protein>
<proteinExistence type="predicted"/>
<sequence length="155" mass="16250">MGSRPRLPRKTGPEPSLEERSVAAFSAMGFLKGLLIRLGSTAVAFWLATLLIPGITLDATSATETVTTLILVAAIFGVVNAVLQPVIRTVGCGFYLLTLGLIALVVNGLLFLLTSWIAGEAGLPFNVNGFWPAAVLGALLVGVVTWLLGAVFDRD</sequence>
<dbReference type="InterPro" id="IPR007165">
    <property type="entry name" value="Phage_holin_4_2"/>
</dbReference>
<dbReference type="PANTHER" id="PTHR37309:SF1">
    <property type="entry name" value="SLR0284 PROTEIN"/>
    <property type="match status" value="1"/>
</dbReference>
<dbReference type="AlphaFoldDB" id="A4XC20"/>
<dbReference type="EMBL" id="CP000667">
    <property type="protein sequence ID" value="ABP56477.1"/>
    <property type="molecule type" value="Genomic_DNA"/>
</dbReference>
<organism evidence="2 3">
    <name type="scientific">Salinispora tropica (strain ATCC BAA-916 / DSM 44818 / JCM 13857 / NBRC 105044 / CNB-440)</name>
    <dbReference type="NCBI Taxonomy" id="369723"/>
    <lineage>
        <taxon>Bacteria</taxon>
        <taxon>Bacillati</taxon>
        <taxon>Actinomycetota</taxon>
        <taxon>Actinomycetes</taxon>
        <taxon>Micromonosporales</taxon>
        <taxon>Micromonosporaceae</taxon>
        <taxon>Salinispora</taxon>
    </lineage>
</organism>
<feature type="transmembrane region" description="Helical" evidence="1">
    <location>
        <begin position="130"/>
        <end position="152"/>
    </location>
</feature>
<dbReference type="HOGENOM" id="CLU_120441_0_0_11"/>
<dbReference type="KEGG" id="stp:Strop_4047"/>